<dbReference type="Proteomes" id="UP000247702">
    <property type="component" value="Unassembled WGS sequence"/>
</dbReference>
<dbReference type="InterPro" id="IPR013320">
    <property type="entry name" value="ConA-like_dom_sf"/>
</dbReference>
<dbReference type="PANTHER" id="PTHR24410">
    <property type="entry name" value="HL07962P-RELATED"/>
    <property type="match status" value="1"/>
</dbReference>
<dbReference type="Gene3D" id="3.30.710.10">
    <property type="entry name" value="Potassium Channel Kv1.1, Chain A"/>
    <property type="match status" value="1"/>
</dbReference>
<dbReference type="AlphaFoldDB" id="A0A2Z6Q3A3"/>
<evidence type="ECO:0008006" key="5">
    <source>
        <dbReference type="Google" id="ProtNLM"/>
    </source>
</evidence>
<protein>
    <recommendedName>
        <fullName evidence="5">BTB domain-containing protein</fullName>
    </recommendedName>
</protein>
<accession>A0A2Z6Q3A3</accession>
<evidence type="ECO:0000313" key="4">
    <source>
        <dbReference type="Proteomes" id="UP000247702"/>
    </source>
</evidence>
<evidence type="ECO:0000313" key="3">
    <source>
        <dbReference type="EMBL" id="GBB84327.1"/>
    </source>
</evidence>
<dbReference type="SUPFAM" id="SSF49899">
    <property type="entry name" value="Concanavalin A-like lectins/glucanases"/>
    <property type="match status" value="1"/>
</dbReference>
<dbReference type="InterPro" id="IPR011333">
    <property type="entry name" value="SKP1/BTB/POZ_sf"/>
</dbReference>
<keyword evidence="4" id="KW-1185">Reference proteome</keyword>
<dbReference type="PROSITE" id="PS50097">
    <property type="entry name" value="BTB"/>
    <property type="match status" value="1"/>
</dbReference>
<proteinExistence type="predicted"/>
<dbReference type="SMART" id="SM00225">
    <property type="entry name" value="BTB"/>
    <property type="match status" value="1"/>
</dbReference>
<dbReference type="SUPFAM" id="SSF54695">
    <property type="entry name" value="POZ domain"/>
    <property type="match status" value="1"/>
</dbReference>
<evidence type="ECO:0000259" key="2">
    <source>
        <dbReference type="PROSITE" id="PS50188"/>
    </source>
</evidence>
<comment type="caution">
    <text evidence="3">The sequence shown here is derived from an EMBL/GenBank/DDBJ whole genome shotgun (WGS) entry which is preliminary data.</text>
</comment>
<name>A0A2Z6Q3A3_9GLOM</name>
<sequence>MIKGYSLVQDLKSLINNPKYSDIEILCEDKKILYGSRSILAARSEVFEGLFYNGMKETYEKQVSFPTINSSVMEIILEYIYTGSIKDEYLTKDNIIEVFQAADYFQLENIKNFITKIIISILERNYTKNYLPELLTKIVNNTILSGDSHILLDLLVKAVAIMPLNKIEFDQLSIAAFKTILLYKYEENGPFMTSEYEVLRYGAILAAQQVSDDAFNTLMELLPKLEEIKDSNWKENEIITNHQKISEELEPLIEFIDFDKIDAEILSDIIEPLNIIPTEIFLNTYRRRARLNIAEIQETSHNFIDYVWDETVCGSKITVEENGKVANTKIDCKFQDIKSKVIFEDKGIFEWDVIIEGSIKDEYLTKDNIIEVFQAADYFQLENIKNFITKIIISILERNYTKNYLPELLTKIVNNTILSGDSHILLDLLVKAVAIMPLNKIEFDQLSIAAFKTILLYKYEENGPFMTSEYEVLRYGAILAAQQVSDDAFNTLMELLPKLEEIKDSNWKENEIITNHQKISEELEPLIEFIDFDKIDAEILSDIIEPLNIIPTEIFLNTYRRRARLNIAEIQETSHNFIDYVWDETVCGSKITVEENGKVANTKIDCKFQDIKSKVIFEDKGIFEWDVIIEGTNFYCVGLCTPLESNFVYEITKSLANKWILCSDGNCYDNSDYRREMSYCIPFKSSTIVTVHLDMSVKACAFTVNGIKYPTVKLWNDLPSRLCPLVILSYPGRARIQLHLQNFFTEFLF</sequence>
<reference evidence="3 4" key="1">
    <citation type="submission" date="2017-11" db="EMBL/GenBank/DDBJ databases">
        <title>The genome of Rhizophagus clarus HR1 reveals common genetic basis of auxotrophy among arbuscular mycorrhizal fungi.</title>
        <authorList>
            <person name="Kobayashi Y."/>
        </authorList>
    </citation>
    <scope>NUCLEOTIDE SEQUENCE [LARGE SCALE GENOMIC DNA]</scope>
    <source>
        <strain evidence="3 4">HR1</strain>
    </source>
</reference>
<gene>
    <name evidence="3" type="ORF">RclHR1_10950002</name>
</gene>
<evidence type="ECO:0000259" key="1">
    <source>
        <dbReference type="PROSITE" id="PS50097"/>
    </source>
</evidence>
<dbReference type="Gene3D" id="2.60.120.920">
    <property type="match status" value="1"/>
</dbReference>
<feature type="domain" description="BTB" evidence="1">
    <location>
        <begin position="21"/>
        <end position="89"/>
    </location>
</feature>
<dbReference type="InterPro" id="IPR043136">
    <property type="entry name" value="B30.2/SPRY_sf"/>
</dbReference>
<dbReference type="InterPro" id="IPR001870">
    <property type="entry name" value="B30.2/SPRY"/>
</dbReference>
<dbReference type="EMBL" id="BEXD01000108">
    <property type="protein sequence ID" value="GBB84327.1"/>
    <property type="molecule type" value="Genomic_DNA"/>
</dbReference>
<dbReference type="PROSITE" id="PS50188">
    <property type="entry name" value="B302_SPRY"/>
    <property type="match status" value="1"/>
</dbReference>
<dbReference type="InterPro" id="IPR000210">
    <property type="entry name" value="BTB/POZ_dom"/>
</dbReference>
<dbReference type="InterPro" id="IPR051481">
    <property type="entry name" value="BTB-POZ/Galectin-3-binding"/>
</dbReference>
<dbReference type="PANTHER" id="PTHR24410:SF23">
    <property type="entry name" value="BTB DOMAIN-CONTAINING PROTEIN-RELATED"/>
    <property type="match status" value="1"/>
</dbReference>
<organism evidence="3 4">
    <name type="scientific">Rhizophagus clarus</name>
    <dbReference type="NCBI Taxonomy" id="94130"/>
    <lineage>
        <taxon>Eukaryota</taxon>
        <taxon>Fungi</taxon>
        <taxon>Fungi incertae sedis</taxon>
        <taxon>Mucoromycota</taxon>
        <taxon>Glomeromycotina</taxon>
        <taxon>Glomeromycetes</taxon>
        <taxon>Glomerales</taxon>
        <taxon>Glomeraceae</taxon>
        <taxon>Rhizophagus</taxon>
    </lineage>
</organism>
<feature type="domain" description="B30.2/SPRY" evidence="2">
    <location>
        <begin position="560"/>
        <end position="745"/>
    </location>
</feature>
<dbReference type="Pfam" id="PF00651">
    <property type="entry name" value="BTB"/>
    <property type="match status" value="1"/>
</dbReference>